<dbReference type="OrthoDB" id="234983at2"/>
<evidence type="ECO:0000313" key="2">
    <source>
        <dbReference type="EMBL" id="QDU89191.1"/>
    </source>
</evidence>
<dbReference type="RefSeq" id="WP_145285220.1">
    <property type="nucleotide sequence ID" value="NZ_CP036291.1"/>
</dbReference>
<feature type="transmembrane region" description="Helical" evidence="1">
    <location>
        <begin position="35"/>
        <end position="53"/>
    </location>
</feature>
<dbReference type="Gene3D" id="2.40.50.100">
    <property type="match status" value="1"/>
</dbReference>
<evidence type="ECO:0000256" key="1">
    <source>
        <dbReference type="SAM" id="Phobius"/>
    </source>
</evidence>
<dbReference type="AlphaFoldDB" id="A0A518DCI1"/>
<sequence>MPDTSSKLDLRQLAVERDAPAAAPAPRSRAWLTRYVVPAAILAGFLALFGWAARDSFLPATPVTVTPVVVSQAQVRQEGTPLFQAAGWIEPRPSPVTASALAPGVISEVLVVEGQHVKLGEPVATLIDTDARLALRAAQARHELQLADVRSAEAELAAANVNLARPFAQQAALADAQTNVAKIELELGNLPFAVEAAVTRRNLAAENLRRKQLAGGAIPGRMLREAQAELDTAETAVRELSAREPALRSQLKSLGEKRTALSEGLSLLTEPTRAVAAAQAALSAAKARADQTALGVESARLQLERMVVRSPIDGCVLSLDARPGQWLSGVGSGAPRGGSAVVGMYDPRRLQVRVDVRLEDVPKVQIGQPALIETAALTSAIAGEVISVTTLADIQKNTLQVKVAINDPPAVIKPEMLGKVTFVAPAGPEAETIAGGAPLRMFIPQALVGGEPGSASVWVADLSASVARKRSVEIARGATDTGLVEVQRGLQPTDKLIVEGRGSLSEGDRIRVRAEERVAAGVGATPLPSARVAVASE</sequence>
<dbReference type="EMBL" id="CP036291">
    <property type="protein sequence ID" value="QDU89191.1"/>
    <property type="molecule type" value="Genomic_DNA"/>
</dbReference>
<dbReference type="Gene3D" id="2.40.30.170">
    <property type="match status" value="1"/>
</dbReference>
<accession>A0A518DCI1</accession>
<name>A0A518DCI1_9BACT</name>
<dbReference type="PANTHER" id="PTHR30469">
    <property type="entry name" value="MULTIDRUG RESISTANCE PROTEIN MDTA"/>
    <property type="match status" value="1"/>
</dbReference>
<dbReference type="Proteomes" id="UP000317429">
    <property type="component" value="Chromosome"/>
</dbReference>
<dbReference type="PRINTS" id="PR01490">
    <property type="entry name" value="RTXTOXIND"/>
</dbReference>
<dbReference type="Gene3D" id="2.40.420.20">
    <property type="match status" value="1"/>
</dbReference>
<keyword evidence="1" id="KW-1133">Transmembrane helix</keyword>
<keyword evidence="3" id="KW-1185">Reference proteome</keyword>
<organism evidence="2 3">
    <name type="scientific">Pirellulimonas nuda</name>
    <dbReference type="NCBI Taxonomy" id="2528009"/>
    <lineage>
        <taxon>Bacteria</taxon>
        <taxon>Pseudomonadati</taxon>
        <taxon>Planctomycetota</taxon>
        <taxon>Planctomycetia</taxon>
        <taxon>Pirellulales</taxon>
        <taxon>Lacipirellulaceae</taxon>
        <taxon>Pirellulimonas</taxon>
    </lineage>
</organism>
<evidence type="ECO:0000313" key="3">
    <source>
        <dbReference type="Proteomes" id="UP000317429"/>
    </source>
</evidence>
<reference evidence="2 3" key="1">
    <citation type="submission" date="2019-02" db="EMBL/GenBank/DDBJ databases">
        <title>Deep-cultivation of Planctomycetes and their phenomic and genomic characterization uncovers novel biology.</title>
        <authorList>
            <person name="Wiegand S."/>
            <person name="Jogler M."/>
            <person name="Boedeker C."/>
            <person name="Pinto D."/>
            <person name="Vollmers J."/>
            <person name="Rivas-Marin E."/>
            <person name="Kohn T."/>
            <person name="Peeters S.H."/>
            <person name="Heuer A."/>
            <person name="Rast P."/>
            <person name="Oberbeckmann S."/>
            <person name="Bunk B."/>
            <person name="Jeske O."/>
            <person name="Meyerdierks A."/>
            <person name="Storesund J.E."/>
            <person name="Kallscheuer N."/>
            <person name="Luecker S."/>
            <person name="Lage O.M."/>
            <person name="Pohl T."/>
            <person name="Merkel B.J."/>
            <person name="Hornburger P."/>
            <person name="Mueller R.-W."/>
            <person name="Bruemmer F."/>
            <person name="Labrenz M."/>
            <person name="Spormann A.M."/>
            <person name="Op den Camp H."/>
            <person name="Overmann J."/>
            <person name="Amann R."/>
            <person name="Jetten M.S.M."/>
            <person name="Mascher T."/>
            <person name="Medema M.H."/>
            <person name="Devos D.P."/>
            <person name="Kaster A.-K."/>
            <person name="Ovreas L."/>
            <person name="Rohde M."/>
            <person name="Galperin M.Y."/>
            <person name="Jogler C."/>
        </authorList>
    </citation>
    <scope>NUCLEOTIDE SEQUENCE [LARGE SCALE GENOMIC DNA]</scope>
    <source>
        <strain evidence="2 3">Pla175</strain>
    </source>
</reference>
<dbReference type="GO" id="GO:0015562">
    <property type="term" value="F:efflux transmembrane transporter activity"/>
    <property type="evidence" value="ECO:0007669"/>
    <property type="project" value="TreeGrafter"/>
</dbReference>
<gene>
    <name evidence="2" type="ORF">Pla175_25780</name>
</gene>
<dbReference type="PANTHER" id="PTHR30469:SF15">
    <property type="entry name" value="HLYD FAMILY OF SECRETION PROTEINS"/>
    <property type="match status" value="1"/>
</dbReference>
<protein>
    <submittedName>
        <fullName evidence="2">HlyD family secretion protein</fullName>
    </submittedName>
</protein>
<proteinExistence type="predicted"/>
<keyword evidence="1" id="KW-0472">Membrane</keyword>
<dbReference type="KEGG" id="pnd:Pla175_25780"/>
<dbReference type="GO" id="GO:1990281">
    <property type="term" value="C:efflux pump complex"/>
    <property type="evidence" value="ECO:0007669"/>
    <property type="project" value="TreeGrafter"/>
</dbReference>
<keyword evidence="1" id="KW-0812">Transmembrane</keyword>